<dbReference type="Proteomes" id="UP000032668">
    <property type="component" value="Unassembled WGS sequence"/>
</dbReference>
<dbReference type="STRING" id="1120923.SAMN02746095_01607"/>
<reference evidence="1 2" key="1">
    <citation type="submission" date="2012-11" db="EMBL/GenBank/DDBJ databases">
        <title>Whole genome sequence of Acidocella aminolytica 101 = DSM 11237.</title>
        <authorList>
            <person name="Azuma Y."/>
            <person name="Higashiura N."/>
            <person name="Hirakawa H."/>
            <person name="Matsushita K."/>
        </authorList>
    </citation>
    <scope>NUCLEOTIDE SEQUENCE [LARGE SCALE GENOMIC DNA]</scope>
    <source>
        <strain evidence="2">101 / DSM 11237</strain>
    </source>
</reference>
<evidence type="ECO:0000313" key="2">
    <source>
        <dbReference type="Proteomes" id="UP000032668"/>
    </source>
</evidence>
<proteinExistence type="predicted"/>
<dbReference type="PROSITE" id="PS51257">
    <property type="entry name" value="PROKAR_LIPOPROTEIN"/>
    <property type="match status" value="1"/>
</dbReference>
<keyword evidence="2" id="KW-1185">Reference proteome</keyword>
<name>A0A0D6PGD6_9PROT</name>
<organism evidence="1 2">
    <name type="scientific">Acidocella aminolytica 101 = DSM 11237</name>
    <dbReference type="NCBI Taxonomy" id="1120923"/>
    <lineage>
        <taxon>Bacteria</taxon>
        <taxon>Pseudomonadati</taxon>
        <taxon>Pseudomonadota</taxon>
        <taxon>Alphaproteobacteria</taxon>
        <taxon>Acetobacterales</taxon>
        <taxon>Acidocellaceae</taxon>
        <taxon>Acidocella</taxon>
    </lineage>
</organism>
<protein>
    <recommendedName>
        <fullName evidence="3">Lipoprotein</fullName>
    </recommendedName>
</protein>
<dbReference type="OrthoDB" id="7284935at2"/>
<comment type="caution">
    <text evidence="1">The sequence shown here is derived from an EMBL/GenBank/DDBJ whole genome shotgun (WGS) entry which is preliminary data.</text>
</comment>
<dbReference type="RefSeq" id="WP_048878686.1">
    <property type="nucleotide sequence ID" value="NZ_BANC01000041.1"/>
</dbReference>
<sequence length="117" mass="12599">MRTILALGVVLALSGCVTGPGLQSRLAAYIGAPEATLVKDFGVPARQINVDGVKYLAYQMTYQAQTISTGPYWGPVWGPGFVTQPMPQNVQVWSCEATFAVVKDRVQSFTLRGNDCS</sequence>
<gene>
    <name evidence="1" type="ORF">Aam_041_030</name>
</gene>
<evidence type="ECO:0000313" key="1">
    <source>
        <dbReference type="EMBL" id="GAN80263.1"/>
    </source>
</evidence>
<dbReference type="EMBL" id="BANC01000041">
    <property type="protein sequence ID" value="GAN80263.1"/>
    <property type="molecule type" value="Genomic_DNA"/>
</dbReference>
<accession>A0A0D6PGD6</accession>
<dbReference type="AlphaFoldDB" id="A0A0D6PGD6"/>
<evidence type="ECO:0008006" key="3">
    <source>
        <dbReference type="Google" id="ProtNLM"/>
    </source>
</evidence>